<accession>A0ABD1FFU5</accession>
<protein>
    <recommendedName>
        <fullName evidence="4">Ceramide phosphoethanolamine synthase</fullName>
    </recommendedName>
</protein>
<evidence type="ECO:0000256" key="1">
    <source>
        <dbReference type="SAM" id="Phobius"/>
    </source>
</evidence>
<feature type="transmembrane region" description="Helical" evidence="1">
    <location>
        <begin position="168"/>
        <end position="192"/>
    </location>
</feature>
<dbReference type="Proteomes" id="UP001566132">
    <property type="component" value="Unassembled WGS sequence"/>
</dbReference>
<dbReference type="AlphaFoldDB" id="A0ABD1FFU5"/>
<evidence type="ECO:0008006" key="4">
    <source>
        <dbReference type="Google" id="ProtNLM"/>
    </source>
</evidence>
<feature type="transmembrane region" description="Helical" evidence="1">
    <location>
        <begin position="314"/>
        <end position="332"/>
    </location>
</feature>
<evidence type="ECO:0000313" key="3">
    <source>
        <dbReference type="Proteomes" id="UP001566132"/>
    </source>
</evidence>
<feature type="transmembrane region" description="Helical" evidence="1">
    <location>
        <begin position="282"/>
        <end position="302"/>
    </location>
</feature>
<dbReference type="InterPro" id="IPR043130">
    <property type="entry name" value="CDP-OH_PTrfase_TM_dom"/>
</dbReference>
<proteinExistence type="predicted"/>
<feature type="transmembrane region" description="Helical" evidence="1">
    <location>
        <begin position="230"/>
        <end position="249"/>
    </location>
</feature>
<gene>
    <name evidence="2" type="ORF">ABEB36_000737</name>
</gene>
<organism evidence="2 3">
    <name type="scientific">Hypothenemus hampei</name>
    <name type="common">Coffee berry borer</name>
    <dbReference type="NCBI Taxonomy" id="57062"/>
    <lineage>
        <taxon>Eukaryota</taxon>
        <taxon>Metazoa</taxon>
        <taxon>Ecdysozoa</taxon>
        <taxon>Arthropoda</taxon>
        <taxon>Hexapoda</taxon>
        <taxon>Insecta</taxon>
        <taxon>Pterygota</taxon>
        <taxon>Neoptera</taxon>
        <taxon>Endopterygota</taxon>
        <taxon>Coleoptera</taxon>
        <taxon>Polyphaga</taxon>
        <taxon>Cucujiformia</taxon>
        <taxon>Curculionidae</taxon>
        <taxon>Scolytinae</taxon>
        <taxon>Hypothenemus</taxon>
    </lineage>
</organism>
<evidence type="ECO:0000313" key="2">
    <source>
        <dbReference type="EMBL" id="KAL1516903.1"/>
    </source>
</evidence>
<name>A0ABD1FFU5_HYPHA</name>
<keyword evidence="1" id="KW-0812">Transmembrane</keyword>
<keyword evidence="1" id="KW-0472">Membrane</keyword>
<sequence length="349" mass="40047">MVGPSSQISKLLLALLFITLLFYIYMDYNLYVRIKNYPIDRNGEYENSSRTLYKDITLVKCDINPLCDVTVKAVLLDHTNYYIFAPLVTIVDQLLHISDISFITPNAISFFHVFVAILSGKCVSSGNLAYRRIGVILFEFRTWLDDMDGHVARVRKHIKGERSEIGTAGYYIDGICDALGCTALVIGILIFFKNNPPRRGYMQLPTSNTDTKDSLYCGKVVAMKKVLKKLGFFVIQMILSSAAWNRYIALYQDLLERPNVGPFEFDRQDEILTSSFFYAISWLWRVVNIHNIVHCLLLAIFCDKLWEFLCYIQYLGFGILFSVICATELHFIEAKNYVLSKISESNDIQ</sequence>
<dbReference type="Gene3D" id="1.20.120.1760">
    <property type="match status" value="1"/>
</dbReference>
<comment type="caution">
    <text evidence="2">The sequence shown here is derived from an EMBL/GenBank/DDBJ whole genome shotgun (WGS) entry which is preliminary data.</text>
</comment>
<dbReference type="EMBL" id="JBDJPC010000001">
    <property type="protein sequence ID" value="KAL1516903.1"/>
    <property type="molecule type" value="Genomic_DNA"/>
</dbReference>
<reference evidence="2 3" key="1">
    <citation type="submission" date="2024-05" db="EMBL/GenBank/DDBJ databases">
        <title>Genetic variation in Jamaican populations of the coffee berry borer (Hypothenemus hampei).</title>
        <authorList>
            <person name="Errbii M."/>
            <person name="Myrie A."/>
        </authorList>
    </citation>
    <scope>NUCLEOTIDE SEQUENCE [LARGE SCALE GENOMIC DNA]</scope>
    <source>
        <strain evidence="2">JA-Hopewell-2020-01-JO</strain>
        <tissue evidence="2">Whole body</tissue>
    </source>
</reference>
<keyword evidence="3" id="KW-1185">Reference proteome</keyword>
<keyword evidence="1" id="KW-1133">Transmembrane helix</keyword>